<reference evidence="1 2" key="1">
    <citation type="submission" date="2010-12" db="EMBL/GenBank/DDBJ databases">
        <title>The Genome Sequence of Coprobacillus sp. strain 29_1.</title>
        <authorList>
            <consortium name="The Broad Institute Genome Sequencing Platform"/>
            <person name="Earl A."/>
            <person name="Ward D."/>
            <person name="Feldgarden M."/>
            <person name="Gevers D."/>
            <person name="Daigneault M."/>
            <person name="Sibley C.D."/>
            <person name="White A."/>
            <person name="Strauss J."/>
            <person name="Allen-Vercoe E."/>
            <person name="Young S.K."/>
            <person name="Zeng Q."/>
            <person name="Gargeya S."/>
            <person name="Fitzgerald M."/>
            <person name="Haas B."/>
            <person name="Abouelleil A."/>
            <person name="Alvarado L."/>
            <person name="Arachchi H.M."/>
            <person name="Berlin A."/>
            <person name="Brown A."/>
            <person name="Chapman S.B."/>
            <person name="Chen Z."/>
            <person name="Dunbar C."/>
            <person name="Freedman E."/>
            <person name="Gearin G."/>
            <person name="Gellesch M."/>
            <person name="Goldberg J."/>
            <person name="Griggs A."/>
            <person name="Gujja S."/>
            <person name="Heilman E."/>
            <person name="Heiman D."/>
            <person name="Howarth C."/>
            <person name="Larson L."/>
            <person name="Lui A."/>
            <person name="MacDonald P.J.P."/>
            <person name="Mehta T."/>
            <person name="Montmayeur A."/>
            <person name="Murphy C."/>
            <person name="Neiman D."/>
            <person name="Pearson M."/>
            <person name="Priest M."/>
            <person name="Roberts A."/>
            <person name="Saif S."/>
            <person name="Shea T."/>
            <person name="Shenoy N."/>
            <person name="Sisk P."/>
            <person name="Stolte C."/>
            <person name="Sykes S."/>
            <person name="White J."/>
            <person name="Yandava C."/>
            <person name="Nusbaum C."/>
            <person name="Birren B."/>
        </authorList>
    </citation>
    <scope>NUCLEOTIDE SEQUENCE [LARGE SCALE GENOMIC DNA]</scope>
    <source>
        <strain evidence="1 2">29_1</strain>
    </source>
</reference>
<dbReference type="AlphaFoldDB" id="E7G6T2"/>
<dbReference type="InterPro" id="IPR012674">
    <property type="entry name" value="Calycin"/>
</dbReference>
<dbReference type="Pfam" id="PF09148">
    <property type="entry name" value="DUF1934"/>
    <property type="match status" value="1"/>
</dbReference>
<proteinExistence type="predicted"/>
<evidence type="ECO:0000313" key="1">
    <source>
        <dbReference type="EMBL" id="EFW06238.1"/>
    </source>
</evidence>
<comment type="caution">
    <text evidence="1">The sequence shown here is derived from an EMBL/GenBank/DDBJ whole genome shotgun (WGS) entry which is preliminary data.</text>
</comment>
<keyword evidence="2" id="KW-1185">Reference proteome</keyword>
<dbReference type="STRING" id="100884.GCA_000269565_01242"/>
<gene>
    <name evidence="1" type="ORF">HMPREF9488_00470</name>
</gene>
<accession>E7G6T2</accession>
<dbReference type="Gene3D" id="2.40.128.20">
    <property type="match status" value="1"/>
</dbReference>
<protein>
    <recommendedName>
        <fullName evidence="3">DUF1934 domain-containing protein</fullName>
    </recommendedName>
</protein>
<dbReference type="EMBL" id="ADKX01000007">
    <property type="protein sequence ID" value="EFW06238.1"/>
    <property type="molecule type" value="Genomic_DNA"/>
</dbReference>
<evidence type="ECO:0000313" key="2">
    <source>
        <dbReference type="Proteomes" id="UP000003157"/>
    </source>
</evidence>
<organism evidence="1 2">
    <name type="scientific">Coprobacillus cateniformis</name>
    <dbReference type="NCBI Taxonomy" id="100884"/>
    <lineage>
        <taxon>Bacteria</taxon>
        <taxon>Bacillati</taxon>
        <taxon>Bacillota</taxon>
        <taxon>Erysipelotrichia</taxon>
        <taxon>Erysipelotrichales</taxon>
        <taxon>Coprobacillaceae</taxon>
        <taxon>Coprobacillus</taxon>
    </lineage>
</organism>
<name>E7G6T2_9FIRM</name>
<dbReference type="Proteomes" id="UP000003157">
    <property type="component" value="Unassembled WGS sequence"/>
</dbReference>
<dbReference type="eggNOG" id="ENOG5033HMN">
    <property type="taxonomic scope" value="Bacteria"/>
</dbReference>
<evidence type="ECO:0008006" key="3">
    <source>
        <dbReference type="Google" id="ProtNLM"/>
    </source>
</evidence>
<dbReference type="SUPFAM" id="SSF50814">
    <property type="entry name" value="Lipocalins"/>
    <property type="match status" value="1"/>
</dbReference>
<dbReference type="InterPro" id="IPR015231">
    <property type="entry name" value="DUF1934"/>
</dbReference>
<sequence length="141" mass="16445">MWYNIHGDGKCIKQKISTISLFFKQDGQSETIEYKSKGILHVGQKTQLSFDTKEGTIEITYGKEGIILKHGISMLKFDFDKEVWNQYQLPYGLVPLKTKLLKFEANEDRIKMKYDLYDQNGLISTAYILITMIPYSFQEEL</sequence>
<dbReference type="RefSeq" id="WP_008787591.1">
    <property type="nucleotide sequence ID" value="NZ_GL636577.1"/>
</dbReference>
<dbReference type="HOGENOM" id="CLU_1924028_0_0_9"/>